<dbReference type="HOGENOM" id="CLU_424376_0_0_6"/>
<feature type="domain" description="Glycosyltransferase 2-like" evidence="1">
    <location>
        <begin position="2"/>
        <end position="112"/>
    </location>
</feature>
<name>E1SP09_FERBD</name>
<dbReference type="Proteomes" id="UP000006683">
    <property type="component" value="Chromosome"/>
</dbReference>
<evidence type="ECO:0000313" key="4">
    <source>
        <dbReference type="Proteomes" id="UP000006683"/>
    </source>
</evidence>
<dbReference type="CAZy" id="GT2">
    <property type="family name" value="Glycosyltransferase Family 2"/>
</dbReference>
<dbReference type="EMBL" id="CP002209">
    <property type="protein sequence ID" value="ADN74658.1"/>
    <property type="molecule type" value="Genomic_DNA"/>
</dbReference>
<dbReference type="Gene3D" id="3.40.50.2000">
    <property type="entry name" value="Glycogen Phosphorylase B"/>
    <property type="match status" value="2"/>
</dbReference>
<dbReference type="SUPFAM" id="SSF53756">
    <property type="entry name" value="UDP-Glycosyltransferase/glycogen phosphorylase"/>
    <property type="match status" value="1"/>
</dbReference>
<dbReference type="Pfam" id="PF13439">
    <property type="entry name" value="Glyco_transf_4"/>
    <property type="match status" value="1"/>
</dbReference>
<sequence>MSVVIPTLVCDEKFEFAFNSLRGQTSENNEILVVVDNSIACNRVSHGVRPLINFVNLGAYGARNQGLKHATGDFITVHDADDWSHPQKLEMQVKALLDNPKAMASVSHWARCTTDMQFETRPDGSVVHRNISSLMIRREVFERLGYWDRVSVNADTEYYYRILAAYGPDSIVEVMPGRPLALGRRHEGSLTMQPETHWKTQFGGVRKDYMDAAHKWHKECAKTGNWYMPFAPKERPFPVPELIDRAVIELGEKVWPHIRAKQAPKDGSPCILLCGHAAAEQQFGAERSLLDLAKAIDACGYRLVLTLPERQNHYIEQLKPYCSDIVLLPAPWREDDEVWDIAVDAYQRLINHFNIDLIHVNTVVHRTPLLAAKRQGTKSVLHVRELLSSDSALQAAMGQSNQTSTEPTDMADLVLANSHYTAEQLAHRRDAKNGDRLDTQIRVLTNTVELSKAWQPKAFSLGDPIRVGMISSNLPKKGIADFIRVAQGALDASLALQFYLIGPRNEHIDSLSHGLPSNVALIDYSPGPDAALAHIDLLLNLSLFQETFGRTVAEAMLAAKPVITYRWGALPELVNNGCNGFLVHLGDVEGVVSRLAYLCDHPDQIYQFGQEGQAMAQTRFTPKRFRDELAQVYQSLLGVSTPVTH</sequence>
<dbReference type="InterPro" id="IPR029044">
    <property type="entry name" value="Nucleotide-diphossugar_trans"/>
</dbReference>
<accession>E1SP09</accession>
<dbReference type="AlphaFoldDB" id="E1SP09"/>
<dbReference type="CAZy" id="GT4">
    <property type="family name" value="Glycosyltransferase Family 4"/>
</dbReference>
<protein>
    <submittedName>
        <fullName evidence="3">Glycosyl transferase family 2</fullName>
    </submittedName>
</protein>
<dbReference type="GO" id="GO:0016757">
    <property type="term" value="F:glycosyltransferase activity"/>
    <property type="evidence" value="ECO:0007669"/>
    <property type="project" value="UniProtKB-ARBA"/>
</dbReference>
<dbReference type="eggNOG" id="COG0438">
    <property type="taxonomic scope" value="Bacteria"/>
</dbReference>
<dbReference type="Pfam" id="PF13692">
    <property type="entry name" value="Glyco_trans_1_4"/>
    <property type="match status" value="1"/>
</dbReference>
<evidence type="ECO:0000313" key="3">
    <source>
        <dbReference type="EMBL" id="ADN74658.1"/>
    </source>
</evidence>
<organism evidence="3 4">
    <name type="scientific">Ferrimonas balearica (strain DSM 9799 / CCM 4581 / KCTC 23876 / PAT)</name>
    <dbReference type="NCBI Taxonomy" id="550540"/>
    <lineage>
        <taxon>Bacteria</taxon>
        <taxon>Pseudomonadati</taxon>
        <taxon>Pseudomonadota</taxon>
        <taxon>Gammaproteobacteria</taxon>
        <taxon>Alteromonadales</taxon>
        <taxon>Ferrimonadaceae</taxon>
        <taxon>Ferrimonas</taxon>
    </lineage>
</organism>
<dbReference type="eggNOG" id="COG1215">
    <property type="taxonomic scope" value="Bacteria"/>
</dbReference>
<dbReference type="PANTHER" id="PTHR12526">
    <property type="entry name" value="GLYCOSYLTRANSFERASE"/>
    <property type="match status" value="1"/>
</dbReference>
<dbReference type="InterPro" id="IPR001173">
    <property type="entry name" value="Glyco_trans_2-like"/>
</dbReference>
<dbReference type="Pfam" id="PF00535">
    <property type="entry name" value="Glycos_transf_2"/>
    <property type="match status" value="1"/>
</dbReference>
<dbReference type="STRING" id="550540.Fbal_0444"/>
<dbReference type="CDD" id="cd03801">
    <property type="entry name" value="GT4_PimA-like"/>
    <property type="match status" value="1"/>
</dbReference>
<dbReference type="Gene3D" id="3.90.550.10">
    <property type="entry name" value="Spore Coat Polysaccharide Biosynthesis Protein SpsA, Chain A"/>
    <property type="match status" value="1"/>
</dbReference>
<keyword evidence="4" id="KW-1185">Reference proteome</keyword>
<dbReference type="SUPFAM" id="SSF53448">
    <property type="entry name" value="Nucleotide-diphospho-sugar transferases"/>
    <property type="match status" value="1"/>
</dbReference>
<feature type="domain" description="Glycosyltransferase subfamily 4-like N-terminal" evidence="2">
    <location>
        <begin position="284"/>
        <end position="433"/>
    </location>
</feature>
<dbReference type="CDD" id="cd00761">
    <property type="entry name" value="Glyco_tranf_GTA_type"/>
    <property type="match status" value="1"/>
</dbReference>
<evidence type="ECO:0000259" key="1">
    <source>
        <dbReference type="Pfam" id="PF00535"/>
    </source>
</evidence>
<dbReference type="InterPro" id="IPR028098">
    <property type="entry name" value="Glyco_trans_4-like_N"/>
</dbReference>
<evidence type="ECO:0000259" key="2">
    <source>
        <dbReference type="Pfam" id="PF13439"/>
    </source>
</evidence>
<proteinExistence type="predicted"/>
<dbReference type="KEGG" id="fbl:Fbal_0444"/>
<gene>
    <name evidence="3" type="ordered locus">Fbal_0444</name>
</gene>
<reference evidence="3 4" key="1">
    <citation type="journal article" date="2010" name="Stand. Genomic Sci.">
        <title>Complete genome sequence of Ferrimonas balearica type strain (PAT).</title>
        <authorList>
            <person name="Nolan M."/>
            <person name="Sikorski J."/>
            <person name="Davenport K."/>
            <person name="Lucas S."/>
            <person name="Glavina Del Rio T."/>
            <person name="Tice H."/>
            <person name="Cheng J."/>
            <person name="Goodwin L."/>
            <person name="Pitluck S."/>
            <person name="Liolios K."/>
            <person name="Ivanova N."/>
            <person name="Mavromatis K."/>
            <person name="Ovchinnikova G."/>
            <person name="Pati A."/>
            <person name="Chen A."/>
            <person name="Palaniappan K."/>
            <person name="Land M."/>
            <person name="Hauser L."/>
            <person name="Chang Y."/>
            <person name="Jeffries C."/>
            <person name="Tapia R."/>
            <person name="Brettin T."/>
            <person name="Detter J."/>
            <person name="Han C."/>
            <person name="Yasawong M."/>
            <person name="Rohde M."/>
            <person name="Tindall B."/>
            <person name="Goker M."/>
            <person name="Woyke T."/>
            <person name="Bristow J."/>
            <person name="Eisen J."/>
            <person name="Markowitz V."/>
            <person name="Hugenholtz P."/>
            <person name="Kyrpides N."/>
            <person name="Klenk H."/>
            <person name="Lapidus A."/>
        </authorList>
    </citation>
    <scope>NUCLEOTIDE SEQUENCE [LARGE SCALE GENOMIC DNA]</scope>
    <source>
        <strain evidence="4">DSM 9799 / CCM 4581 / KCTC 23876 / PAT</strain>
    </source>
</reference>
<keyword evidence="3" id="KW-0808">Transferase</keyword>